<feature type="compositionally biased region" description="Basic and acidic residues" evidence="9">
    <location>
        <begin position="240"/>
        <end position="251"/>
    </location>
</feature>
<comment type="similarity">
    <text evidence="3">Belongs to the SDE2 family.</text>
</comment>
<name>A0A1D2A4A1_AUXPR</name>
<keyword evidence="6" id="KW-0508">mRNA splicing</keyword>
<dbReference type="InterPro" id="IPR051421">
    <property type="entry name" value="RNA_Proc_DNA_Dmg_Regulator"/>
</dbReference>
<keyword evidence="4" id="KW-0963">Cytoplasm</keyword>
<keyword evidence="8" id="KW-0131">Cell cycle</keyword>
<feature type="compositionally biased region" description="Low complexity" evidence="9">
    <location>
        <begin position="264"/>
        <end position="286"/>
    </location>
</feature>
<dbReference type="AlphaFoldDB" id="A0A1D2A4A1"/>
<feature type="domain" description="SDE2/SF3A3 SAP" evidence="10">
    <location>
        <begin position="285"/>
        <end position="353"/>
    </location>
</feature>
<dbReference type="EMBL" id="GDKF01004711">
    <property type="protein sequence ID" value="JAT73911.1"/>
    <property type="molecule type" value="Transcribed_RNA"/>
</dbReference>
<dbReference type="Pfam" id="PF22782">
    <property type="entry name" value="SDE2"/>
    <property type="match status" value="1"/>
</dbReference>
<sequence length="354" mass="36844">MQLFLRGLEGRTTVLTLPSSSTSDELYTRACLEGAPDVSLLHCSRTVEPGELPLCSLGISHGSSLHIVGRLRGGKGGFGSNLRAAGKAKMTDNYDACRDLQGRRIRQQTAAKKLEEWQAQAGERELEVIALRHLKQLAKEEKASQKAEVDVATVRQDLRQSLLNVSAGVAAALAAGKRVGSTGGAQPGKRGRIDPLTALSDGSDSEDEEGQPAGEGRSASPRTAVDGPEPGSRPAAAGADAREQAGEEGREQMANGDGGEARGSDGAASAGSAPEHAARAVAPTEAPAEEEPALDLGAFASATELQALGLDRLKRELAARGLKGGGSLAQRADRLFLLKSMTLEEVPRSHLAKP</sequence>
<reference evidence="13" key="3">
    <citation type="submission" date="2018-10" db="EMBL/GenBank/DDBJ databases">
        <authorList>
            <person name="Hovde B."/>
            <person name="Zhang X."/>
        </authorList>
    </citation>
    <scope>NUCLEOTIDE SEQUENCE [LARGE SCALE GENOMIC DNA]</scope>
    <source>
        <strain evidence="13">UTEX 25</strain>
    </source>
</reference>
<dbReference type="GO" id="GO:0005634">
    <property type="term" value="C:nucleus"/>
    <property type="evidence" value="ECO:0007669"/>
    <property type="project" value="UniProtKB-SubCell"/>
</dbReference>
<evidence type="ECO:0000259" key="10">
    <source>
        <dbReference type="Pfam" id="PF13297"/>
    </source>
</evidence>
<dbReference type="GO" id="GO:0006397">
    <property type="term" value="P:mRNA processing"/>
    <property type="evidence" value="ECO:0007669"/>
    <property type="project" value="UniProtKB-KW"/>
</dbReference>
<dbReference type="Pfam" id="PF13297">
    <property type="entry name" value="SDE2_2C"/>
    <property type="match status" value="1"/>
</dbReference>
<comment type="subcellular location">
    <subcellularLocation>
        <location evidence="2">Cytoplasm</location>
    </subcellularLocation>
    <subcellularLocation>
        <location evidence="1">Nucleus</location>
    </subcellularLocation>
</comment>
<keyword evidence="5" id="KW-0507">mRNA processing</keyword>
<dbReference type="Proteomes" id="UP000279271">
    <property type="component" value="Unassembled WGS sequence"/>
</dbReference>
<evidence type="ECO:0000313" key="14">
    <source>
        <dbReference type="Proteomes" id="UP000279271"/>
    </source>
</evidence>
<reference evidence="14" key="2">
    <citation type="journal article" date="2018" name="Algal Res.">
        <title>Characterization of plant carbon substrate utilization by Auxenochlorella protothecoides.</title>
        <authorList>
            <person name="Vogler B.W."/>
            <person name="Starkenburg S.R."/>
            <person name="Sudasinghe N."/>
            <person name="Schambach J.Y."/>
            <person name="Rollin J.A."/>
            <person name="Pattathil S."/>
            <person name="Barry A.N."/>
        </authorList>
    </citation>
    <scope>NUCLEOTIDE SEQUENCE [LARGE SCALE GENOMIC DNA]</scope>
    <source>
        <strain evidence="14">UTEX 25</strain>
    </source>
</reference>
<evidence type="ECO:0000313" key="13">
    <source>
        <dbReference type="EMBL" id="RMZ54238.1"/>
    </source>
</evidence>
<dbReference type="InterPro" id="IPR025086">
    <property type="entry name" value="SDE2/SF3A3_SAP"/>
</dbReference>
<evidence type="ECO:0000256" key="9">
    <source>
        <dbReference type="SAM" id="MobiDB-lite"/>
    </source>
</evidence>
<evidence type="ECO:0000256" key="4">
    <source>
        <dbReference type="ARBA" id="ARBA00022490"/>
    </source>
</evidence>
<evidence type="ECO:0000313" key="12">
    <source>
        <dbReference type="EMBL" id="JAT73911.1"/>
    </source>
</evidence>
<evidence type="ECO:0000256" key="3">
    <source>
        <dbReference type="ARBA" id="ARBA00008726"/>
    </source>
</evidence>
<proteinExistence type="inferred from homology"/>
<evidence type="ECO:0000259" key="11">
    <source>
        <dbReference type="Pfam" id="PF22782"/>
    </source>
</evidence>
<dbReference type="EMBL" id="QOKY01000182">
    <property type="protein sequence ID" value="RMZ54238.1"/>
    <property type="molecule type" value="Genomic_DNA"/>
</dbReference>
<dbReference type="PANTHER" id="PTHR12786:SF1">
    <property type="entry name" value="SPLICING REGULATOR SDE2"/>
    <property type="match status" value="1"/>
</dbReference>
<accession>A0A1D2A4A1</accession>
<dbReference type="PANTHER" id="PTHR12786">
    <property type="entry name" value="SPLICING FACTOR SF3A-RELATED"/>
    <property type="match status" value="1"/>
</dbReference>
<feature type="domain" description="SDE2-like" evidence="11">
    <location>
        <begin position="73"/>
        <end position="161"/>
    </location>
</feature>
<organism evidence="12">
    <name type="scientific">Auxenochlorella protothecoides</name>
    <name type="common">Green microalga</name>
    <name type="synonym">Chlorella protothecoides</name>
    <dbReference type="NCBI Taxonomy" id="3075"/>
    <lineage>
        <taxon>Eukaryota</taxon>
        <taxon>Viridiplantae</taxon>
        <taxon>Chlorophyta</taxon>
        <taxon>core chlorophytes</taxon>
        <taxon>Trebouxiophyceae</taxon>
        <taxon>Chlorellales</taxon>
        <taxon>Chlorellaceae</taxon>
        <taxon>Auxenochlorella</taxon>
    </lineage>
</organism>
<dbReference type="InterPro" id="IPR053822">
    <property type="entry name" value="SDE2-like_dom"/>
</dbReference>
<dbReference type="GO" id="GO:0005737">
    <property type="term" value="C:cytoplasm"/>
    <property type="evidence" value="ECO:0007669"/>
    <property type="project" value="UniProtKB-SubCell"/>
</dbReference>
<protein>
    <submittedName>
        <fullName evidence="12">Uncharacterized protein</fullName>
    </submittedName>
</protein>
<evidence type="ECO:0000256" key="6">
    <source>
        <dbReference type="ARBA" id="ARBA00023187"/>
    </source>
</evidence>
<dbReference type="GO" id="GO:0008380">
    <property type="term" value="P:RNA splicing"/>
    <property type="evidence" value="ECO:0007669"/>
    <property type="project" value="UniProtKB-KW"/>
</dbReference>
<keyword evidence="7" id="KW-0539">Nucleus</keyword>
<evidence type="ECO:0000256" key="8">
    <source>
        <dbReference type="ARBA" id="ARBA00023306"/>
    </source>
</evidence>
<gene>
    <name evidence="13" type="ORF">APUTEX25_000589</name>
    <name evidence="12" type="ORF">g.1213</name>
</gene>
<reference evidence="12" key="1">
    <citation type="submission" date="2015-08" db="EMBL/GenBank/DDBJ databases">
        <authorList>
            <person name="Babu N.S."/>
            <person name="Beckwith C.J."/>
            <person name="Beseler K.G."/>
            <person name="Brison A."/>
            <person name="Carone J.V."/>
            <person name="Caskin T.P."/>
            <person name="Diamond M."/>
            <person name="Durham M.E."/>
            <person name="Foxe J.M."/>
            <person name="Go M."/>
            <person name="Henderson B.A."/>
            <person name="Jones I.B."/>
            <person name="McGettigan J.A."/>
            <person name="Micheletti S.J."/>
            <person name="Nasrallah M.E."/>
            <person name="Ortiz D."/>
            <person name="Piller C.R."/>
            <person name="Privatt S.R."/>
            <person name="Schneider S.L."/>
            <person name="Sharp S."/>
            <person name="Smith T.C."/>
            <person name="Stanton J.D."/>
            <person name="Ullery H.E."/>
            <person name="Wilson R.J."/>
            <person name="Serrano M.G."/>
            <person name="Buck G."/>
            <person name="Lee V."/>
            <person name="Wang Y."/>
            <person name="Carvalho R."/>
            <person name="Voegtly L."/>
            <person name="Shi R."/>
            <person name="Duckworth R."/>
            <person name="Johnson A."/>
            <person name="Loviza R."/>
            <person name="Walstead R."/>
            <person name="Shah Z."/>
            <person name="Kiflezghi M."/>
            <person name="Wade K."/>
            <person name="Ball S.L."/>
            <person name="Bradley K.W."/>
            <person name="Asai D.J."/>
            <person name="Bowman C.A."/>
            <person name="Russell D.A."/>
            <person name="Pope W.H."/>
            <person name="Jacobs-Sera D."/>
            <person name="Hendrix R.W."/>
            <person name="Hatfull G.F."/>
        </authorList>
    </citation>
    <scope>NUCLEOTIDE SEQUENCE</scope>
</reference>
<evidence type="ECO:0000256" key="5">
    <source>
        <dbReference type="ARBA" id="ARBA00022664"/>
    </source>
</evidence>
<feature type="region of interest" description="Disordered" evidence="9">
    <location>
        <begin position="179"/>
        <end position="295"/>
    </location>
</feature>
<reference evidence="13" key="4">
    <citation type="submission" date="2018-11" db="EMBL/GenBank/DDBJ databases">
        <title>Characterization of plant carbon substrate utilization by Auxenochlorella protothecoides.</title>
        <authorList>
            <person name="Vogler B.W."/>
            <person name="Starkenburg S.R."/>
            <person name="Sudasinghe N."/>
            <person name="Schambach J.Y."/>
            <person name="Rollin J.A."/>
            <person name="Pattathil S."/>
            <person name="Barry A.N."/>
        </authorList>
    </citation>
    <scope>NUCLEOTIDE SEQUENCE [LARGE SCALE GENOMIC DNA]</scope>
    <source>
        <strain evidence="13">UTEX 25</strain>
    </source>
</reference>
<evidence type="ECO:0000256" key="7">
    <source>
        <dbReference type="ARBA" id="ARBA00023242"/>
    </source>
</evidence>
<evidence type="ECO:0000256" key="2">
    <source>
        <dbReference type="ARBA" id="ARBA00004496"/>
    </source>
</evidence>
<evidence type="ECO:0000256" key="1">
    <source>
        <dbReference type="ARBA" id="ARBA00004123"/>
    </source>
</evidence>